<accession>A0A453CTJ2</accession>
<organism evidence="1 2">
    <name type="scientific">Aegilops tauschii subsp. strangulata</name>
    <name type="common">Goatgrass</name>
    <dbReference type="NCBI Taxonomy" id="200361"/>
    <lineage>
        <taxon>Eukaryota</taxon>
        <taxon>Viridiplantae</taxon>
        <taxon>Streptophyta</taxon>
        <taxon>Embryophyta</taxon>
        <taxon>Tracheophyta</taxon>
        <taxon>Spermatophyta</taxon>
        <taxon>Magnoliopsida</taxon>
        <taxon>Liliopsida</taxon>
        <taxon>Poales</taxon>
        <taxon>Poaceae</taxon>
        <taxon>BOP clade</taxon>
        <taxon>Pooideae</taxon>
        <taxon>Triticodae</taxon>
        <taxon>Triticeae</taxon>
        <taxon>Triticinae</taxon>
        <taxon>Aegilops</taxon>
    </lineage>
</organism>
<sequence>SFNLVHPSNKLVDVVLTVPSVTTLDVVVPLLLQATERSLELEWPQEVVRLLKVWADGQDLVHKVLNADDVVLPQTLLDDFVVGQRDPLLVELSVTSLVDQLPDTLEVTDP</sequence>
<evidence type="ECO:0000313" key="1">
    <source>
        <dbReference type="EnsemblPlants" id="AET2Gv20956700.1"/>
    </source>
</evidence>
<protein>
    <submittedName>
        <fullName evidence="1">Uncharacterized protein</fullName>
    </submittedName>
</protein>
<dbReference type="Gramene" id="AET2Gv20956700.1">
    <property type="protein sequence ID" value="AET2Gv20956700.1"/>
    <property type="gene ID" value="AET2Gv20956700"/>
</dbReference>
<evidence type="ECO:0000313" key="2">
    <source>
        <dbReference type="Proteomes" id="UP000015105"/>
    </source>
</evidence>
<reference evidence="1" key="3">
    <citation type="journal article" date="2017" name="Nature">
        <title>Genome sequence of the progenitor of the wheat D genome Aegilops tauschii.</title>
        <authorList>
            <person name="Luo M.C."/>
            <person name="Gu Y.Q."/>
            <person name="Puiu D."/>
            <person name="Wang H."/>
            <person name="Twardziok S.O."/>
            <person name="Deal K.R."/>
            <person name="Huo N."/>
            <person name="Zhu T."/>
            <person name="Wang L."/>
            <person name="Wang Y."/>
            <person name="McGuire P.E."/>
            <person name="Liu S."/>
            <person name="Long H."/>
            <person name="Ramasamy R.K."/>
            <person name="Rodriguez J.C."/>
            <person name="Van S.L."/>
            <person name="Yuan L."/>
            <person name="Wang Z."/>
            <person name="Xia Z."/>
            <person name="Xiao L."/>
            <person name="Anderson O.D."/>
            <person name="Ouyang S."/>
            <person name="Liang Y."/>
            <person name="Zimin A.V."/>
            <person name="Pertea G."/>
            <person name="Qi P."/>
            <person name="Bennetzen J.L."/>
            <person name="Dai X."/>
            <person name="Dawson M.W."/>
            <person name="Muller H.G."/>
            <person name="Kugler K."/>
            <person name="Rivarola-Duarte L."/>
            <person name="Spannagl M."/>
            <person name="Mayer K.F.X."/>
            <person name="Lu F.H."/>
            <person name="Bevan M.W."/>
            <person name="Leroy P."/>
            <person name="Li P."/>
            <person name="You F.M."/>
            <person name="Sun Q."/>
            <person name="Liu Z."/>
            <person name="Lyons E."/>
            <person name="Wicker T."/>
            <person name="Salzberg S.L."/>
            <person name="Devos K.M."/>
            <person name="Dvorak J."/>
        </authorList>
    </citation>
    <scope>NUCLEOTIDE SEQUENCE [LARGE SCALE GENOMIC DNA]</scope>
    <source>
        <strain evidence="1">cv. AL8/78</strain>
    </source>
</reference>
<reference evidence="2" key="2">
    <citation type="journal article" date="2017" name="Nat. Plants">
        <title>The Aegilops tauschii genome reveals multiple impacts of transposons.</title>
        <authorList>
            <person name="Zhao G."/>
            <person name="Zou C."/>
            <person name="Li K."/>
            <person name="Wang K."/>
            <person name="Li T."/>
            <person name="Gao L."/>
            <person name="Zhang X."/>
            <person name="Wang H."/>
            <person name="Yang Z."/>
            <person name="Liu X."/>
            <person name="Jiang W."/>
            <person name="Mao L."/>
            <person name="Kong X."/>
            <person name="Jiao Y."/>
            <person name="Jia J."/>
        </authorList>
    </citation>
    <scope>NUCLEOTIDE SEQUENCE [LARGE SCALE GENOMIC DNA]</scope>
    <source>
        <strain evidence="2">cv. AL8/78</strain>
    </source>
</reference>
<dbReference type="EnsemblPlants" id="AET2Gv20956700.1">
    <property type="protein sequence ID" value="AET2Gv20956700.1"/>
    <property type="gene ID" value="AET2Gv20956700"/>
</dbReference>
<dbReference type="AlphaFoldDB" id="A0A453CTJ2"/>
<name>A0A453CTJ2_AEGTS</name>
<reference evidence="1" key="4">
    <citation type="submission" date="2019-03" db="UniProtKB">
        <authorList>
            <consortium name="EnsemblPlants"/>
        </authorList>
    </citation>
    <scope>IDENTIFICATION</scope>
</reference>
<keyword evidence="2" id="KW-1185">Reference proteome</keyword>
<proteinExistence type="predicted"/>
<reference evidence="2" key="1">
    <citation type="journal article" date="2014" name="Science">
        <title>Ancient hybridizations among the ancestral genomes of bread wheat.</title>
        <authorList>
            <consortium name="International Wheat Genome Sequencing Consortium,"/>
            <person name="Marcussen T."/>
            <person name="Sandve S.R."/>
            <person name="Heier L."/>
            <person name="Spannagl M."/>
            <person name="Pfeifer M."/>
            <person name="Jakobsen K.S."/>
            <person name="Wulff B.B."/>
            <person name="Steuernagel B."/>
            <person name="Mayer K.F."/>
            <person name="Olsen O.A."/>
        </authorList>
    </citation>
    <scope>NUCLEOTIDE SEQUENCE [LARGE SCALE GENOMIC DNA]</scope>
    <source>
        <strain evidence="2">cv. AL8/78</strain>
    </source>
</reference>
<reference evidence="1" key="5">
    <citation type="journal article" date="2021" name="G3 (Bethesda)">
        <title>Aegilops tauschii genome assembly Aet v5.0 features greater sequence contiguity and improved annotation.</title>
        <authorList>
            <person name="Wang L."/>
            <person name="Zhu T."/>
            <person name="Rodriguez J.C."/>
            <person name="Deal K.R."/>
            <person name="Dubcovsky J."/>
            <person name="McGuire P.E."/>
            <person name="Lux T."/>
            <person name="Spannagl M."/>
            <person name="Mayer K.F.X."/>
            <person name="Baldrich P."/>
            <person name="Meyers B.C."/>
            <person name="Huo N."/>
            <person name="Gu Y.Q."/>
            <person name="Zhou H."/>
            <person name="Devos K.M."/>
            <person name="Bennetzen J.L."/>
            <person name="Unver T."/>
            <person name="Budak H."/>
            <person name="Gulick P.J."/>
            <person name="Galiba G."/>
            <person name="Kalapos B."/>
            <person name="Nelson D.R."/>
            <person name="Li P."/>
            <person name="You F.M."/>
            <person name="Luo M.C."/>
            <person name="Dvorak J."/>
        </authorList>
    </citation>
    <scope>NUCLEOTIDE SEQUENCE [LARGE SCALE GENOMIC DNA]</scope>
    <source>
        <strain evidence="1">cv. AL8/78</strain>
    </source>
</reference>
<dbReference type="Proteomes" id="UP000015105">
    <property type="component" value="Chromosome 2D"/>
</dbReference>